<dbReference type="GO" id="GO:0005737">
    <property type="term" value="C:cytoplasm"/>
    <property type="evidence" value="ECO:0007669"/>
    <property type="project" value="TreeGrafter"/>
</dbReference>
<gene>
    <name evidence="9" type="ORF">HPLM_LOCUS1381</name>
</gene>
<proteinExistence type="inferred from homology"/>
<keyword evidence="10" id="KW-1185">Reference proteome</keyword>
<accession>A0A0N4VVR3</accession>
<dbReference type="PROSITE" id="PS50011">
    <property type="entry name" value="PROTEIN_KINASE_DOM"/>
    <property type="match status" value="1"/>
</dbReference>
<keyword evidence="7" id="KW-0812">Transmembrane</keyword>
<keyword evidence="2" id="KW-0723">Serine/threonine-protein kinase</keyword>
<evidence type="ECO:0000256" key="7">
    <source>
        <dbReference type="SAM" id="Phobius"/>
    </source>
</evidence>
<dbReference type="WBParaSite" id="HPLM_0000138301-mRNA-1">
    <property type="protein sequence ID" value="HPLM_0000138301-mRNA-1"/>
    <property type="gene ID" value="HPLM_0000138301"/>
</dbReference>
<keyword evidence="6" id="KW-0067">ATP-binding</keyword>
<dbReference type="OrthoDB" id="1732493at2759"/>
<evidence type="ECO:0000313" key="9">
    <source>
        <dbReference type="EMBL" id="VDO09231.1"/>
    </source>
</evidence>
<comment type="similarity">
    <text evidence="1">Belongs to the protein kinase superfamily. CMGC Ser/Thr protein kinase family. CDC2/CDKX subfamily.</text>
</comment>
<keyword evidence="5" id="KW-0418">Kinase</keyword>
<evidence type="ECO:0000313" key="10">
    <source>
        <dbReference type="Proteomes" id="UP000268014"/>
    </source>
</evidence>
<keyword evidence="7" id="KW-1133">Transmembrane helix</keyword>
<keyword evidence="4" id="KW-0547">Nucleotide-binding</keyword>
<evidence type="ECO:0000259" key="8">
    <source>
        <dbReference type="PROSITE" id="PS50011"/>
    </source>
</evidence>
<dbReference type="InterPro" id="IPR011009">
    <property type="entry name" value="Kinase-like_dom_sf"/>
</dbReference>
<dbReference type="GO" id="GO:0005634">
    <property type="term" value="C:nucleus"/>
    <property type="evidence" value="ECO:0007669"/>
    <property type="project" value="TreeGrafter"/>
</dbReference>
<dbReference type="GO" id="GO:0004693">
    <property type="term" value="F:cyclin-dependent protein serine/threonine kinase activity"/>
    <property type="evidence" value="ECO:0007669"/>
    <property type="project" value="TreeGrafter"/>
</dbReference>
<sequence>MDACNNVLTMNNIRLFLFQLLRGLAYCHQRRVLHRDLKPQNLLITAKGELKLADFGLARAKSVPTKTYSNEVVTLWYRPPDVLLGKNLLFTSSRVLLQVFKLVLFVVVYVGIL</sequence>
<name>A0A0N4VVR3_HAEPC</name>
<dbReference type="InterPro" id="IPR000719">
    <property type="entry name" value="Prot_kinase_dom"/>
</dbReference>
<evidence type="ECO:0000256" key="5">
    <source>
        <dbReference type="ARBA" id="ARBA00022777"/>
    </source>
</evidence>
<dbReference type="Pfam" id="PF00069">
    <property type="entry name" value="Pkinase"/>
    <property type="match status" value="1"/>
</dbReference>
<evidence type="ECO:0000256" key="1">
    <source>
        <dbReference type="ARBA" id="ARBA00006485"/>
    </source>
</evidence>
<keyword evidence="3" id="KW-0808">Transferase</keyword>
<evidence type="ECO:0000256" key="4">
    <source>
        <dbReference type="ARBA" id="ARBA00022741"/>
    </source>
</evidence>
<dbReference type="SUPFAM" id="SSF56112">
    <property type="entry name" value="Protein kinase-like (PK-like)"/>
    <property type="match status" value="1"/>
</dbReference>
<dbReference type="Proteomes" id="UP000268014">
    <property type="component" value="Unassembled WGS sequence"/>
</dbReference>
<dbReference type="PROSITE" id="PS00108">
    <property type="entry name" value="PROTEIN_KINASE_ST"/>
    <property type="match status" value="1"/>
</dbReference>
<dbReference type="OMA" id="FIAWITE"/>
<feature type="transmembrane region" description="Helical" evidence="7">
    <location>
        <begin position="95"/>
        <end position="112"/>
    </location>
</feature>
<evidence type="ECO:0000256" key="2">
    <source>
        <dbReference type="ARBA" id="ARBA00022527"/>
    </source>
</evidence>
<dbReference type="SMART" id="SM00220">
    <property type="entry name" value="S_TKc"/>
    <property type="match status" value="1"/>
</dbReference>
<dbReference type="InterPro" id="IPR008271">
    <property type="entry name" value="Ser/Thr_kinase_AS"/>
</dbReference>
<dbReference type="PANTHER" id="PTHR24056:SF246">
    <property type="entry name" value="ECDYSONE-INDUCED PROTEIN 63E, ISOFORM N"/>
    <property type="match status" value="1"/>
</dbReference>
<dbReference type="EMBL" id="UZAF01001786">
    <property type="protein sequence ID" value="VDO09231.1"/>
    <property type="molecule type" value="Genomic_DNA"/>
</dbReference>
<dbReference type="InterPro" id="IPR050108">
    <property type="entry name" value="CDK"/>
</dbReference>
<dbReference type="STRING" id="6290.A0A0N4VVR3"/>
<dbReference type="AlphaFoldDB" id="A0A0N4VVR3"/>
<reference evidence="9 10" key="2">
    <citation type="submission" date="2018-11" db="EMBL/GenBank/DDBJ databases">
        <authorList>
            <consortium name="Pathogen Informatics"/>
        </authorList>
    </citation>
    <scope>NUCLEOTIDE SEQUENCE [LARGE SCALE GENOMIC DNA]</scope>
    <source>
        <strain evidence="9 10">MHpl1</strain>
    </source>
</reference>
<protein>
    <submittedName>
        <fullName evidence="11">Protein kinase domain-containing protein</fullName>
    </submittedName>
</protein>
<reference evidence="11" key="1">
    <citation type="submission" date="2017-02" db="UniProtKB">
        <authorList>
            <consortium name="WormBaseParasite"/>
        </authorList>
    </citation>
    <scope>IDENTIFICATION</scope>
</reference>
<evidence type="ECO:0000256" key="6">
    <source>
        <dbReference type="ARBA" id="ARBA00022840"/>
    </source>
</evidence>
<dbReference type="GO" id="GO:0005524">
    <property type="term" value="F:ATP binding"/>
    <property type="evidence" value="ECO:0007669"/>
    <property type="project" value="UniProtKB-KW"/>
</dbReference>
<organism evidence="11">
    <name type="scientific">Haemonchus placei</name>
    <name type="common">Barber's pole worm</name>
    <dbReference type="NCBI Taxonomy" id="6290"/>
    <lineage>
        <taxon>Eukaryota</taxon>
        <taxon>Metazoa</taxon>
        <taxon>Ecdysozoa</taxon>
        <taxon>Nematoda</taxon>
        <taxon>Chromadorea</taxon>
        <taxon>Rhabditida</taxon>
        <taxon>Rhabditina</taxon>
        <taxon>Rhabditomorpha</taxon>
        <taxon>Strongyloidea</taxon>
        <taxon>Trichostrongylidae</taxon>
        <taxon>Haemonchus</taxon>
    </lineage>
</organism>
<dbReference type="PANTHER" id="PTHR24056">
    <property type="entry name" value="CELL DIVISION PROTEIN KINASE"/>
    <property type="match status" value="1"/>
</dbReference>
<evidence type="ECO:0000256" key="3">
    <source>
        <dbReference type="ARBA" id="ARBA00022679"/>
    </source>
</evidence>
<dbReference type="Gene3D" id="1.10.510.10">
    <property type="entry name" value="Transferase(Phosphotransferase) domain 1"/>
    <property type="match status" value="1"/>
</dbReference>
<feature type="domain" description="Protein kinase" evidence="8">
    <location>
        <begin position="1"/>
        <end position="113"/>
    </location>
</feature>
<evidence type="ECO:0000313" key="11">
    <source>
        <dbReference type="WBParaSite" id="HPLM_0000138301-mRNA-1"/>
    </source>
</evidence>
<keyword evidence="7" id="KW-0472">Membrane</keyword>